<evidence type="ECO:0000313" key="3">
    <source>
        <dbReference type="Proteomes" id="UP000219338"/>
    </source>
</evidence>
<organism evidence="2 3">
    <name type="scientific">Armillaria ostoyae</name>
    <name type="common">Armillaria root rot fungus</name>
    <dbReference type="NCBI Taxonomy" id="47428"/>
    <lineage>
        <taxon>Eukaryota</taxon>
        <taxon>Fungi</taxon>
        <taxon>Dikarya</taxon>
        <taxon>Basidiomycota</taxon>
        <taxon>Agaricomycotina</taxon>
        <taxon>Agaricomycetes</taxon>
        <taxon>Agaricomycetidae</taxon>
        <taxon>Agaricales</taxon>
        <taxon>Marasmiineae</taxon>
        <taxon>Physalacriaceae</taxon>
        <taxon>Armillaria</taxon>
    </lineage>
</organism>
<accession>A0A284RZE5</accession>
<name>A0A284RZE5_ARMOS</name>
<sequence length="72" mass="7861">MASFHLLSALIAVLEAIISNIKPVDFVRSALPFGTSPQRAEVRLNREVLKGDLPYAIGRAKKALSRQSPDCI</sequence>
<dbReference type="EMBL" id="FUEG01000022">
    <property type="protein sequence ID" value="SJL14135.1"/>
    <property type="molecule type" value="Genomic_DNA"/>
</dbReference>
<evidence type="ECO:0000256" key="1">
    <source>
        <dbReference type="SAM" id="SignalP"/>
    </source>
</evidence>
<evidence type="ECO:0000313" key="2">
    <source>
        <dbReference type="EMBL" id="SJL14135.1"/>
    </source>
</evidence>
<dbReference type="Proteomes" id="UP000219338">
    <property type="component" value="Unassembled WGS sequence"/>
</dbReference>
<reference evidence="3" key="1">
    <citation type="journal article" date="2017" name="Nat. Ecol. Evol.">
        <title>Genome expansion and lineage-specific genetic innovations in the forest pathogenic fungi Armillaria.</title>
        <authorList>
            <person name="Sipos G."/>
            <person name="Prasanna A.N."/>
            <person name="Walter M.C."/>
            <person name="O'Connor E."/>
            <person name="Balint B."/>
            <person name="Krizsan K."/>
            <person name="Kiss B."/>
            <person name="Hess J."/>
            <person name="Varga T."/>
            <person name="Slot J."/>
            <person name="Riley R."/>
            <person name="Boka B."/>
            <person name="Rigling D."/>
            <person name="Barry K."/>
            <person name="Lee J."/>
            <person name="Mihaltcheva S."/>
            <person name="LaButti K."/>
            <person name="Lipzen A."/>
            <person name="Waldron R."/>
            <person name="Moloney N.M."/>
            <person name="Sperisen C."/>
            <person name="Kredics L."/>
            <person name="Vagvoelgyi C."/>
            <person name="Patrignani A."/>
            <person name="Fitzpatrick D."/>
            <person name="Nagy I."/>
            <person name="Doyle S."/>
            <person name="Anderson J.B."/>
            <person name="Grigoriev I.V."/>
            <person name="Gueldener U."/>
            <person name="Muensterkoetter M."/>
            <person name="Nagy L.G."/>
        </authorList>
    </citation>
    <scope>NUCLEOTIDE SEQUENCE [LARGE SCALE GENOMIC DNA]</scope>
    <source>
        <strain evidence="3">C18/9</strain>
    </source>
</reference>
<gene>
    <name evidence="2" type="ORF">ARMOST_17590</name>
</gene>
<feature type="signal peptide" evidence="1">
    <location>
        <begin position="1"/>
        <end position="16"/>
    </location>
</feature>
<dbReference type="AlphaFoldDB" id="A0A284RZE5"/>
<feature type="chain" id="PRO_5012086203" evidence="1">
    <location>
        <begin position="17"/>
        <end position="72"/>
    </location>
</feature>
<proteinExistence type="predicted"/>
<protein>
    <submittedName>
        <fullName evidence="2">Uncharacterized protein</fullName>
    </submittedName>
</protein>
<keyword evidence="3" id="KW-1185">Reference proteome</keyword>
<keyword evidence="1" id="KW-0732">Signal</keyword>